<gene>
    <name evidence="1" type="ORF">E5288_WYG018870</name>
</gene>
<reference evidence="1" key="1">
    <citation type="submission" date="2019-10" db="EMBL/GenBank/DDBJ databases">
        <title>The sequence and de novo assembly of the wild yak genome.</title>
        <authorList>
            <person name="Liu Y."/>
        </authorList>
    </citation>
    <scope>NUCLEOTIDE SEQUENCE [LARGE SCALE GENOMIC DNA]</scope>
    <source>
        <strain evidence="1">WY2019</strain>
    </source>
</reference>
<evidence type="ECO:0000313" key="1">
    <source>
        <dbReference type="EMBL" id="MXQ83192.1"/>
    </source>
</evidence>
<name>A0A6B0R1R0_9CETA</name>
<comment type="caution">
    <text evidence="1">The sequence shown here is derived from an EMBL/GenBank/DDBJ whole genome shotgun (WGS) entry which is preliminary data.</text>
</comment>
<protein>
    <submittedName>
        <fullName evidence="1">Uncharacterized protein</fullName>
    </submittedName>
</protein>
<dbReference type="EMBL" id="VBQZ03000015">
    <property type="protein sequence ID" value="MXQ83192.1"/>
    <property type="molecule type" value="Genomic_DNA"/>
</dbReference>
<sequence length="335" mass="37367">MGSLGLWFGVRASTRWDVPGTERTPPCPLLHTEVYGGVFSTPSSTLFEYRVLVSYFDLFTLALVCARFQVETCDPRLRASPPASRLCCFSALRAEVLRGDRRVPLVSTEGQCEQRVRVSERTFVGRKGDACSHRRPFLQNSSQTCLPTGSGAWLPRVPSLRALSPANTQSCSAGKCDQGHWDRLTADRTFQTDSVLKAETQQAVLVSFVTLLFRVTLFSDVSDLVLRQCILELGLSVDPEGIEETEGEEETGSSSVMDIICSKRFHIFQARDVKPLYEGLTCPDPASNSPPLLRICSTPRHVKNNACDLRPWFKAELSDFRGNKVVHMEQELQYP</sequence>
<evidence type="ECO:0000313" key="2">
    <source>
        <dbReference type="Proteomes" id="UP000322234"/>
    </source>
</evidence>
<dbReference type="AlphaFoldDB" id="A0A6B0R1R0"/>
<accession>A0A6B0R1R0</accession>
<proteinExistence type="predicted"/>
<organism evidence="1 2">
    <name type="scientific">Bos mutus</name>
    <name type="common">wild yak</name>
    <dbReference type="NCBI Taxonomy" id="72004"/>
    <lineage>
        <taxon>Eukaryota</taxon>
        <taxon>Metazoa</taxon>
        <taxon>Chordata</taxon>
        <taxon>Craniata</taxon>
        <taxon>Vertebrata</taxon>
        <taxon>Euteleostomi</taxon>
        <taxon>Mammalia</taxon>
        <taxon>Eutheria</taxon>
        <taxon>Laurasiatheria</taxon>
        <taxon>Artiodactyla</taxon>
        <taxon>Ruminantia</taxon>
        <taxon>Pecora</taxon>
        <taxon>Bovidae</taxon>
        <taxon>Bovinae</taxon>
        <taxon>Bos</taxon>
    </lineage>
</organism>
<dbReference type="Proteomes" id="UP000322234">
    <property type="component" value="Unassembled WGS sequence"/>
</dbReference>
<keyword evidence="2" id="KW-1185">Reference proteome</keyword>